<feature type="domain" description="At1g61320/AtMIF1 LRR" evidence="2">
    <location>
        <begin position="277"/>
        <end position="494"/>
    </location>
</feature>
<protein>
    <recommendedName>
        <fullName evidence="6">F-box domain-containing protein</fullName>
    </recommendedName>
</protein>
<accession>A0A484MNH2</accession>
<sequence>MEISVEKKKKLYDGTNSEESDRISDLPDSIKLHILSFVKTREAVRTCILSSSWRALSESLPSLALDKYCFYSSAMNERLPDCDEKDGASKAKREKILRVRRSFYAFLDRALGPQMDLDKLELYFQGYDLDLKSRLDGWLSGAVRRRVKELRLEFGGSSRDPTYSFPKSVFLPKGIKRLRLVNCGLSSSCLVDGQLPCLQEICLEDVNADNVFLANLLASCPNLEKFSLKSCSGLTRLEIYCLSNLKTLVFEHLGKEMKVITIEAPNLSEFYFTSDGSIESKLNIGACKKLELLELYGCQLDDHDLADILNNHPMLRSLSLDKCHNLYHTVVSSQSLVHFVCKRCKALTKVRMDTPNLEFISHDSIDPITFVCKGPTLKLKDAYIDLIHGNRGEEWFNGLLKFLAKLRWTETLSLCVNSEKDVIIPEMLRMKRRPPLYSVKHLKIELYVSRMNNSFELIRSLLWLAPCPETISICIYGSLALNKKLTFTYEKPLRGKKRCGCWKSLPINCWKHSLVKVCIQNRRGHEDDDTQLLDFFRKERNDMKIEFTEYRTYVSEWDPDFYF</sequence>
<dbReference type="AlphaFoldDB" id="A0A484MNH2"/>
<dbReference type="Proteomes" id="UP000595140">
    <property type="component" value="Unassembled WGS sequence"/>
</dbReference>
<dbReference type="OrthoDB" id="612216at2759"/>
<feature type="domain" description="At1g61320/AtMIF1 LRR" evidence="2">
    <location>
        <begin position="118"/>
        <end position="276"/>
    </location>
</feature>
<evidence type="ECO:0000313" key="3">
    <source>
        <dbReference type="EMBL" id="VFQ90386.1"/>
    </source>
</evidence>
<dbReference type="EMBL" id="OOIL02004067">
    <property type="protein sequence ID" value="VFQ90386.1"/>
    <property type="molecule type" value="Genomic_DNA"/>
</dbReference>
<dbReference type="PANTHER" id="PTHR34145">
    <property type="entry name" value="OS02G0105600 PROTEIN"/>
    <property type="match status" value="1"/>
</dbReference>
<dbReference type="InterPro" id="IPR006553">
    <property type="entry name" value="Leu-rich_rpt_Cys-con_subtyp"/>
</dbReference>
<gene>
    <name evidence="3" type="ORF">CCAM_LOCUS32162</name>
    <name evidence="4" type="ORF">CCAM_LOCUS32171</name>
</gene>
<dbReference type="SMART" id="SM00367">
    <property type="entry name" value="LRR_CC"/>
    <property type="match status" value="2"/>
</dbReference>
<dbReference type="Gene3D" id="3.80.10.10">
    <property type="entry name" value="Ribonuclease Inhibitor"/>
    <property type="match status" value="1"/>
</dbReference>
<dbReference type="InterPro" id="IPR001810">
    <property type="entry name" value="F-box_dom"/>
</dbReference>
<proteinExistence type="predicted"/>
<dbReference type="InterPro" id="IPR032675">
    <property type="entry name" value="LRR_dom_sf"/>
</dbReference>
<evidence type="ECO:0000313" key="4">
    <source>
        <dbReference type="EMBL" id="VFQ90395.1"/>
    </source>
</evidence>
<evidence type="ECO:0008006" key="6">
    <source>
        <dbReference type="Google" id="ProtNLM"/>
    </source>
</evidence>
<dbReference type="SUPFAM" id="SSF81383">
    <property type="entry name" value="F-box domain"/>
    <property type="match status" value="1"/>
</dbReference>
<reference evidence="4 5" key="1">
    <citation type="submission" date="2018-04" db="EMBL/GenBank/DDBJ databases">
        <authorList>
            <person name="Vogel A."/>
        </authorList>
    </citation>
    <scope>NUCLEOTIDE SEQUENCE [LARGE SCALE GENOMIC DNA]</scope>
</reference>
<dbReference type="EMBL" id="OOIL02004067">
    <property type="protein sequence ID" value="VFQ90395.1"/>
    <property type="molecule type" value="Genomic_DNA"/>
</dbReference>
<dbReference type="Pfam" id="PF00646">
    <property type="entry name" value="F-box"/>
    <property type="match status" value="1"/>
</dbReference>
<dbReference type="InterPro" id="IPR053772">
    <property type="entry name" value="At1g61320/At1g61330-like"/>
</dbReference>
<dbReference type="InterPro" id="IPR055357">
    <property type="entry name" value="LRR_At1g61320_AtMIF1"/>
</dbReference>
<name>A0A484MNH2_9ASTE</name>
<evidence type="ECO:0000313" key="5">
    <source>
        <dbReference type="Proteomes" id="UP000595140"/>
    </source>
</evidence>
<dbReference type="Gene3D" id="1.20.1280.50">
    <property type="match status" value="1"/>
</dbReference>
<evidence type="ECO:0000259" key="1">
    <source>
        <dbReference type="Pfam" id="PF00646"/>
    </source>
</evidence>
<dbReference type="SUPFAM" id="SSF52047">
    <property type="entry name" value="RNI-like"/>
    <property type="match status" value="1"/>
</dbReference>
<keyword evidence="5" id="KW-1185">Reference proteome</keyword>
<evidence type="ECO:0000259" key="2">
    <source>
        <dbReference type="Pfam" id="PF23622"/>
    </source>
</evidence>
<organism evidence="4 5">
    <name type="scientific">Cuscuta campestris</name>
    <dbReference type="NCBI Taxonomy" id="132261"/>
    <lineage>
        <taxon>Eukaryota</taxon>
        <taxon>Viridiplantae</taxon>
        <taxon>Streptophyta</taxon>
        <taxon>Embryophyta</taxon>
        <taxon>Tracheophyta</taxon>
        <taxon>Spermatophyta</taxon>
        <taxon>Magnoliopsida</taxon>
        <taxon>eudicotyledons</taxon>
        <taxon>Gunneridae</taxon>
        <taxon>Pentapetalae</taxon>
        <taxon>asterids</taxon>
        <taxon>lamiids</taxon>
        <taxon>Solanales</taxon>
        <taxon>Convolvulaceae</taxon>
        <taxon>Cuscuteae</taxon>
        <taxon>Cuscuta</taxon>
        <taxon>Cuscuta subgen. Grammica</taxon>
        <taxon>Cuscuta sect. Cleistogrammica</taxon>
    </lineage>
</organism>
<dbReference type="PANTHER" id="PTHR34145:SF51">
    <property type="entry name" value="FBD DOMAIN-CONTAINING PROTEIN"/>
    <property type="match status" value="1"/>
</dbReference>
<feature type="domain" description="F-box" evidence="1">
    <location>
        <begin position="23"/>
        <end position="62"/>
    </location>
</feature>
<dbReference type="Pfam" id="PF23622">
    <property type="entry name" value="LRR_At1g61320_AtMIF1"/>
    <property type="match status" value="2"/>
</dbReference>
<dbReference type="InterPro" id="IPR036047">
    <property type="entry name" value="F-box-like_dom_sf"/>
</dbReference>